<proteinExistence type="predicted"/>
<dbReference type="InterPro" id="IPR007168">
    <property type="entry name" value="Phageshock_PspC_N"/>
</dbReference>
<gene>
    <name evidence="3" type="ORF">L2X98_22860</name>
</gene>
<evidence type="ECO:0000313" key="3">
    <source>
        <dbReference type="EMBL" id="UUT35964.1"/>
    </source>
</evidence>
<keyword evidence="1" id="KW-0812">Transmembrane</keyword>
<dbReference type="Proteomes" id="UP001054811">
    <property type="component" value="Chromosome"/>
</dbReference>
<reference evidence="3" key="1">
    <citation type="submission" date="2022-01" db="EMBL/GenBank/DDBJ databases">
        <title>Microbacterium eymi and Microbacterium rhizovicinus sp. nov., isolated from the rhizospheric soil of Elymus tsukushiensis, a plant native to the Dokdo Islands, Republic of Korea.</title>
        <authorList>
            <person name="Hwang Y.J."/>
        </authorList>
    </citation>
    <scope>NUCLEOTIDE SEQUENCE</scope>
    <source>
        <strain evidence="3">KUDC0405</strain>
    </source>
</reference>
<feature type="transmembrane region" description="Helical" evidence="1">
    <location>
        <begin position="33"/>
        <end position="56"/>
    </location>
</feature>
<dbReference type="EMBL" id="CP091139">
    <property type="protein sequence ID" value="UUT35964.1"/>
    <property type="molecule type" value="Genomic_DNA"/>
</dbReference>
<keyword evidence="1" id="KW-0472">Membrane</keyword>
<keyword evidence="4" id="KW-1185">Reference proteome</keyword>
<name>A0ABY5NLH5_9MICO</name>
<dbReference type="RefSeq" id="WP_259612612.1">
    <property type="nucleotide sequence ID" value="NZ_CP091139.2"/>
</dbReference>
<evidence type="ECO:0000259" key="2">
    <source>
        <dbReference type="Pfam" id="PF04024"/>
    </source>
</evidence>
<dbReference type="Pfam" id="PF04024">
    <property type="entry name" value="PspC"/>
    <property type="match status" value="1"/>
</dbReference>
<evidence type="ECO:0000256" key="1">
    <source>
        <dbReference type="SAM" id="Phobius"/>
    </source>
</evidence>
<sequence>MATLIRPREDRVFAGVCAAVAHRFGCRVLVVRVLAAAGLMFFGVGLWPYLFLWVLIPSE</sequence>
<organism evidence="3 4">
    <name type="scientific">Microbacterium elymi</name>
    <dbReference type="NCBI Taxonomy" id="2909587"/>
    <lineage>
        <taxon>Bacteria</taxon>
        <taxon>Bacillati</taxon>
        <taxon>Actinomycetota</taxon>
        <taxon>Actinomycetes</taxon>
        <taxon>Micrococcales</taxon>
        <taxon>Microbacteriaceae</taxon>
        <taxon>Microbacterium</taxon>
    </lineage>
</organism>
<evidence type="ECO:0000313" key="4">
    <source>
        <dbReference type="Proteomes" id="UP001054811"/>
    </source>
</evidence>
<keyword evidence="1" id="KW-1133">Transmembrane helix</keyword>
<protein>
    <submittedName>
        <fullName evidence="3">PspC domain-containing protein</fullName>
    </submittedName>
</protein>
<feature type="domain" description="Phage shock protein PspC N-terminal" evidence="2">
    <location>
        <begin position="3"/>
        <end position="59"/>
    </location>
</feature>
<accession>A0ABY5NLH5</accession>